<name>A0A8X6YWV5_9ARAC</name>
<sequence>MFGDFSFETENAAKEIKDGAIPEGEPKLPDDAKVAHSDMDKDVFNLS</sequence>
<evidence type="ECO:0000256" key="1">
    <source>
        <dbReference type="SAM" id="MobiDB-lite"/>
    </source>
</evidence>
<accession>A0A8X6YWV5</accession>
<keyword evidence="3" id="KW-1185">Reference proteome</keyword>
<comment type="caution">
    <text evidence="2">The sequence shown here is derived from an EMBL/GenBank/DDBJ whole genome shotgun (WGS) entry which is preliminary data.</text>
</comment>
<proteinExistence type="predicted"/>
<evidence type="ECO:0000313" key="2">
    <source>
        <dbReference type="EMBL" id="GFY79389.1"/>
    </source>
</evidence>
<protein>
    <submittedName>
        <fullName evidence="2">Uncharacterized protein</fullName>
    </submittedName>
</protein>
<dbReference type="EMBL" id="BMAV01023559">
    <property type="protein sequence ID" value="GFY79389.1"/>
    <property type="molecule type" value="Genomic_DNA"/>
</dbReference>
<organism evidence="2 3">
    <name type="scientific">Trichonephila inaurata madagascariensis</name>
    <dbReference type="NCBI Taxonomy" id="2747483"/>
    <lineage>
        <taxon>Eukaryota</taxon>
        <taxon>Metazoa</taxon>
        <taxon>Ecdysozoa</taxon>
        <taxon>Arthropoda</taxon>
        <taxon>Chelicerata</taxon>
        <taxon>Arachnida</taxon>
        <taxon>Araneae</taxon>
        <taxon>Araneomorphae</taxon>
        <taxon>Entelegynae</taxon>
        <taxon>Araneoidea</taxon>
        <taxon>Nephilidae</taxon>
        <taxon>Trichonephila</taxon>
        <taxon>Trichonephila inaurata</taxon>
    </lineage>
</organism>
<dbReference type="Proteomes" id="UP000886998">
    <property type="component" value="Unassembled WGS sequence"/>
</dbReference>
<feature type="region of interest" description="Disordered" evidence="1">
    <location>
        <begin position="13"/>
        <end position="47"/>
    </location>
</feature>
<reference evidence="2" key="1">
    <citation type="submission" date="2020-08" db="EMBL/GenBank/DDBJ databases">
        <title>Multicomponent nature underlies the extraordinary mechanical properties of spider dragline silk.</title>
        <authorList>
            <person name="Kono N."/>
            <person name="Nakamura H."/>
            <person name="Mori M."/>
            <person name="Yoshida Y."/>
            <person name="Ohtoshi R."/>
            <person name="Malay A.D."/>
            <person name="Moran D.A.P."/>
            <person name="Tomita M."/>
            <person name="Numata K."/>
            <person name="Arakawa K."/>
        </authorList>
    </citation>
    <scope>NUCLEOTIDE SEQUENCE</scope>
</reference>
<evidence type="ECO:0000313" key="3">
    <source>
        <dbReference type="Proteomes" id="UP000886998"/>
    </source>
</evidence>
<gene>
    <name evidence="2" type="ORF">TNIN_250661</name>
</gene>
<feature type="non-terminal residue" evidence="2">
    <location>
        <position position="1"/>
    </location>
</feature>
<dbReference type="AlphaFoldDB" id="A0A8X6YWV5"/>